<dbReference type="SUPFAM" id="SSF55811">
    <property type="entry name" value="Nudix"/>
    <property type="match status" value="1"/>
</dbReference>
<accession>A0A5K8A874</accession>
<protein>
    <submittedName>
        <fullName evidence="4">NUDIX hydrolase</fullName>
    </submittedName>
</protein>
<name>A0A5K8A874_9BACT</name>
<dbReference type="Pfam" id="PF00293">
    <property type="entry name" value="NUDIX"/>
    <property type="match status" value="1"/>
</dbReference>
<feature type="domain" description="Nudix hydrolase" evidence="3">
    <location>
        <begin position="7"/>
        <end position="131"/>
    </location>
</feature>
<gene>
    <name evidence="4" type="ORF">DSCOOX_17980</name>
</gene>
<dbReference type="InterPro" id="IPR020084">
    <property type="entry name" value="NUDIX_hydrolase_CS"/>
</dbReference>
<dbReference type="EMBL" id="AP021879">
    <property type="protein sequence ID" value="BBO88618.1"/>
    <property type="molecule type" value="Genomic_DNA"/>
</dbReference>
<dbReference type="PROSITE" id="PS51462">
    <property type="entry name" value="NUDIX"/>
    <property type="match status" value="1"/>
</dbReference>
<dbReference type="InterPro" id="IPR015797">
    <property type="entry name" value="NUDIX_hydrolase-like_dom_sf"/>
</dbReference>
<evidence type="ECO:0000313" key="4">
    <source>
        <dbReference type="EMBL" id="BBO88618.1"/>
    </source>
</evidence>
<dbReference type="AlphaFoldDB" id="A0A5K8A874"/>
<evidence type="ECO:0000313" key="5">
    <source>
        <dbReference type="Proteomes" id="UP000422108"/>
    </source>
</evidence>
<dbReference type="GO" id="GO:0016787">
    <property type="term" value="F:hydrolase activity"/>
    <property type="evidence" value="ECO:0007669"/>
    <property type="project" value="UniProtKB-KW"/>
</dbReference>
<organism evidence="4 5">
    <name type="scientific">Desulfosarcina ovata subsp. ovata</name>
    <dbReference type="NCBI Taxonomy" id="2752305"/>
    <lineage>
        <taxon>Bacteria</taxon>
        <taxon>Pseudomonadati</taxon>
        <taxon>Thermodesulfobacteriota</taxon>
        <taxon>Desulfobacteria</taxon>
        <taxon>Desulfobacterales</taxon>
        <taxon>Desulfosarcinaceae</taxon>
        <taxon>Desulfosarcina</taxon>
    </lineage>
</organism>
<evidence type="ECO:0000256" key="2">
    <source>
        <dbReference type="RuleBase" id="RU003476"/>
    </source>
</evidence>
<evidence type="ECO:0000256" key="1">
    <source>
        <dbReference type="ARBA" id="ARBA00022801"/>
    </source>
</evidence>
<dbReference type="InterPro" id="IPR020476">
    <property type="entry name" value="Nudix_hydrolase"/>
</dbReference>
<dbReference type="CDD" id="cd18873">
    <property type="entry name" value="NUDIX_NadM_like"/>
    <property type="match status" value="1"/>
</dbReference>
<keyword evidence="1 2" id="KW-0378">Hydrolase</keyword>
<dbReference type="PANTHER" id="PTHR43736:SF1">
    <property type="entry name" value="DIHYDRONEOPTERIN TRIPHOSPHATE DIPHOSPHATASE"/>
    <property type="match status" value="1"/>
</dbReference>
<dbReference type="PROSITE" id="PS00893">
    <property type="entry name" value="NUDIX_BOX"/>
    <property type="match status" value="1"/>
</dbReference>
<dbReference type="InterPro" id="IPR000086">
    <property type="entry name" value="NUDIX_hydrolase_dom"/>
</dbReference>
<proteinExistence type="inferred from homology"/>
<dbReference type="RefSeq" id="WP_155309904.1">
    <property type="nucleotide sequence ID" value="NZ_AP021879.1"/>
</dbReference>
<dbReference type="PRINTS" id="PR00502">
    <property type="entry name" value="NUDIXFAMILY"/>
</dbReference>
<reference evidence="4 5" key="1">
    <citation type="submission" date="2019-11" db="EMBL/GenBank/DDBJ databases">
        <title>Comparative genomics of hydrocarbon-degrading Desulfosarcina strains.</title>
        <authorList>
            <person name="Watanabe M."/>
            <person name="Kojima H."/>
            <person name="Fukui M."/>
        </authorList>
    </citation>
    <scope>NUCLEOTIDE SEQUENCE [LARGE SCALE GENOMIC DNA]</scope>
    <source>
        <strain evidence="5">oXyS1</strain>
    </source>
</reference>
<keyword evidence="5" id="KW-1185">Reference proteome</keyword>
<dbReference type="Proteomes" id="UP000422108">
    <property type="component" value="Chromosome"/>
</dbReference>
<comment type="similarity">
    <text evidence="2">Belongs to the Nudix hydrolase family.</text>
</comment>
<dbReference type="Gene3D" id="3.90.79.10">
    <property type="entry name" value="Nucleoside Triphosphate Pyrophosphohydrolase"/>
    <property type="match status" value="1"/>
</dbReference>
<dbReference type="PANTHER" id="PTHR43736">
    <property type="entry name" value="ADP-RIBOSE PYROPHOSPHATASE"/>
    <property type="match status" value="1"/>
</dbReference>
<evidence type="ECO:0000259" key="3">
    <source>
        <dbReference type="PROSITE" id="PS51462"/>
    </source>
</evidence>
<sequence length="156" mass="17257">MSGPYRNPLPTVDIIIEVAGGIVLIERRNPPHGWAIPGGFLDWGETVEACALREAREETGLVVRLEELFYVYSHPERDPRHHTMTTVFIASAEGMPVAADDAKNAGVFSADALPAPLVFDHGQILSDYFSYRQGENKASLFRRYLHPDSAARTPVP</sequence>